<dbReference type="EMBL" id="KZ821226">
    <property type="protein sequence ID" value="PYH46878.1"/>
    <property type="molecule type" value="Genomic_DNA"/>
</dbReference>
<dbReference type="Gene3D" id="2.40.50.140">
    <property type="entry name" value="Nucleic acid-binding proteins"/>
    <property type="match status" value="1"/>
</dbReference>
<evidence type="ECO:0000256" key="4">
    <source>
        <dbReference type="SAM" id="MobiDB-lite"/>
    </source>
</evidence>
<dbReference type="GO" id="GO:0005840">
    <property type="term" value="C:ribosome"/>
    <property type="evidence" value="ECO:0007669"/>
    <property type="project" value="UniProtKB-KW"/>
</dbReference>
<sequence>MAFSKALRAFQPLRNSILRTPAPASQLLPRPTFFQRSIATTSPRFNEQQSEQQLQQEQQPVEQANTSPEVSSSTTAESSVKTEVPPSLRQYAYTLKKGTVTAAGRMERTVTVMHSNTEWDSHLRKYYPKKELIKVADPRESLRVGDVIEFSSGFPKSRNVRHVVTRIITPFGTPIEDRPAVLTREELDIERAAKRSAKWQRKEARIRAGGGKAKPQQPSGEHIGRIRKLIHERRDSPVPRLWSEAAETTPAAEDAPASETTKN</sequence>
<dbReference type="Proteomes" id="UP000248349">
    <property type="component" value="Unassembled WGS sequence"/>
</dbReference>
<dbReference type="SUPFAM" id="SSF50249">
    <property type="entry name" value="Nucleic acid-binding proteins"/>
    <property type="match status" value="1"/>
</dbReference>
<evidence type="ECO:0000256" key="3">
    <source>
        <dbReference type="ARBA" id="ARBA00023274"/>
    </source>
</evidence>
<feature type="region of interest" description="Disordered" evidence="4">
    <location>
        <begin position="43"/>
        <end position="83"/>
    </location>
</feature>
<dbReference type="GeneID" id="37075879"/>
<dbReference type="OrthoDB" id="274752at2759"/>
<keyword evidence="6" id="KW-1185">Reference proteome</keyword>
<reference evidence="5 6" key="1">
    <citation type="submission" date="2016-12" db="EMBL/GenBank/DDBJ databases">
        <title>The genomes of Aspergillus section Nigri reveals drivers in fungal speciation.</title>
        <authorList>
            <consortium name="DOE Joint Genome Institute"/>
            <person name="Vesth T.C."/>
            <person name="Nybo J."/>
            <person name="Theobald S."/>
            <person name="Brandl J."/>
            <person name="Frisvad J.C."/>
            <person name="Nielsen K.F."/>
            <person name="Lyhne E.K."/>
            <person name="Kogle M.E."/>
            <person name="Kuo A."/>
            <person name="Riley R."/>
            <person name="Clum A."/>
            <person name="Nolan M."/>
            <person name="Lipzen A."/>
            <person name="Salamov A."/>
            <person name="Henrissat B."/>
            <person name="Wiebenga A."/>
            <person name="De Vries R.P."/>
            <person name="Grigoriev I.V."/>
            <person name="Mortensen U.H."/>
            <person name="Andersen M.R."/>
            <person name="Baker S.E."/>
        </authorList>
    </citation>
    <scope>NUCLEOTIDE SEQUENCE [LARGE SCALE GENOMIC DNA]</scope>
    <source>
        <strain evidence="5 6">JOP 1030-1</strain>
    </source>
</reference>
<gene>
    <name evidence="5" type="ORF">BP01DRAFT_355288</name>
</gene>
<dbReference type="STRING" id="1450539.A0A319A429"/>
<feature type="compositionally biased region" description="Low complexity" evidence="4">
    <location>
        <begin position="47"/>
        <end position="83"/>
    </location>
</feature>
<keyword evidence="3" id="KW-0687">Ribonucleoprotein</keyword>
<dbReference type="RefSeq" id="XP_025432860.1">
    <property type="nucleotide sequence ID" value="XM_025574651.1"/>
</dbReference>
<protein>
    <submittedName>
        <fullName evidence="5">Nucleic acid-binding protein</fullName>
    </submittedName>
</protein>
<feature type="compositionally biased region" description="Low complexity" evidence="4">
    <location>
        <begin position="243"/>
        <end position="263"/>
    </location>
</feature>
<comment type="similarity">
    <text evidence="1">Belongs to the universal ribosomal protein uS17 family.</text>
</comment>
<dbReference type="GO" id="GO:1990904">
    <property type="term" value="C:ribonucleoprotein complex"/>
    <property type="evidence" value="ECO:0007669"/>
    <property type="project" value="UniProtKB-KW"/>
</dbReference>
<feature type="region of interest" description="Disordered" evidence="4">
    <location>
        <begin position="200"/>
        <end position="263"/>
    </location>
</feature>
<dbReference type="InterPro" id="IPR012340">
    <property type="entry name" value="NA-bd_OB-fold"/>
</dbReference>
<evidence type="ECO:0000313" key="5">
    <source>
        <dbReference type="EMBL" id="PYH46878.1"/>
    </source>
</evidence>
<evidence type="ECO:0000256" key="2">
    <source>
        <dbReference type="ARBA" id="ARBA00022980"/>
    </source>
</evidence>
<proteinExistence type="inferred from homology"/>
<dbReference type="AlphaFoldDB" id="A0A319A429"/>
<dbReference type="GO" id="GO:0003735">
    <property type="term" value="F:structural constituent of ribosome"/>
    <property type="evidence" value="ECO:0007669"/>
    <property type="project" value="InterPro"/>
</dbReference>
<dbReference type="Pfam" id="PF00366">
    <property type="entry name" value="Ribosomal_S17"/>
    <property type="match status" value="1"/>
</dbReference>
<organism evidence="5 6">
    <name type="scientific">Aspergillus saccharolyticus JOP 1030-1</name>
    <dbReference type="NCBI Taxonomy" id="1450539"/>
    <lineage>
        <taxon>Eukaryota</taxon>
        <taxon>Fungi</taxon>
        <taxon>Dikarya</taxon>
        <taxon>Ascomycota</taxon>
        <taxon>Pezizomycotina</taxon>
        <taxon>Eurotiomycetes</taxon>
        <taxon>Eurotiomycetidae</taxon>
        <taxon>Eurotiales</taxon>
        <taxon>Aspergillaceae</taxon>
        <taxon>Aspergillus</taxon>
        <taxon>Aspergillus subgen. Circumdati</taxon>
    </lineage>
</organism>
<name>A0A319A429_9EURO</name>
<keyword evidence="2" id="KW-0689">Ribosomal protein</keyword>
<dbReference type="InterPro" id="IPR000266">
    <property type="entry name" value="Ribosomal_uS17"/>
</dbReference>
<accession>A0A319A429</accession>
<dbReference type="GO" id="GO:0006412">
    <property type="term" value="P:translation"/>
    <property type="evidence" value="ECO:0007669"/>
    <property type="project" value="InterPro"/>
</dbReference>
<evidence type="ECO:0000313" key="6">
    <source>
        <dbReference type="Proteomes" id="UP000248349"/>
    </source>
</evidence>
<evidence type="ECO:0000256" key="1">
    <source>
        <dbReference type="ARBA" id="ARBA00010254"/>
    </source>
</evidence>